<keyword evidence="1 2" id="KW-0418">Kinase</keyword>
<proteinExistence type="inferred from homology"/>
<dbReference type="HAMAP" id="MF_01270">
    <property type="entry name" value="AnhMurNAc_kinase"/>
    <property type="match status" value="1"/>
</dbReference>
<comment type="catalytic activity">
    <reaction evidence="1">
        <text>1,6-anhydro-N-acetyl-beta-muramate + ATP + H2O = N-acetyl-D-muramate 6-phosphate + ADP + H(+)</text>
        <dbReference type="Rhea" id="RHEA:24952"/>
        <dbReference type="ChEBI" id="CHEBI:15377"/>
        <dbReference type="ChEBI" id="CHEBI:15378"/>
        <dbReference type="ChEBI" id="CHEBI:30616"/>
        <dbReference type="ChEBI" id="CHEBI:58690"/>
        <dbReference type="ChEBI" id="CHEBI:58722"/>
        <dbReference type="ChEBI" id="CHEBI:456216"/>
        <dbReference type="EC" id="2.7.1.170"/>
    </reaction>
</comment>
<accession>A0A521B0L7</accession>
<name>A0A521B0L7_9SPHI</name>
<comment type="pathway">
    <text evidence="1">Amino-sugar metabolism; 1,6-anhydro-N-acetylmuramate degradation.</text>
</comment>
<dbReference type="SUPFAM" id="SSF53067">
    <property type="entry name" value="Actin-like ATPase domain"/>
    <property type="match status" value="1"/>
</dbReference>
<dbReference type="RefSeq" id="WP_142601295.1">
    <property type="nucleotide sequence ID" value="NZ_FXSZ01000001.1"/>
</dbReference>
<comment type="function">
    <text evidence="1">Catalyzes the specific phosphorylation of 1,6-anhydro-N-acetylmuramic acid (anhMurNAc) with the simultaneous cleavage of the 1,6-anhydro ring, generating MurNAc-6-P. Is required for the utilization of anhMurNAc either imported from the medium or derived from its own cell wall murein, and thus plays a role in cell wall recycling.</text>
</comment>
<reference evidence="2 3" key="1">
    <citation type="submission" date="2017-05" db="EMBL/GenBank/DDBJ databases">
        <authorList>
            <person name="Varghese N."/>
            <person name="Submissions S."/>
        </authorList>
    </citation>
    <scope>NUCLEOTIDE SEQUENCE [LARGE SCALE GENOMIC DNA]</scope>
    <source>
        <strain evidence="2 3">DSM 21342</strain>
    </source>
</reference>
<comment type="pathway">
    <text evidence="1">Cell wall biogenesis; peptidoglycan recycling.</text>
</comment>
<dbReference type="CDD" id="cd24050">
    <property type="entry name" value="ASKHA_NBD_ANMK"/>
    <property type="match status" value="1"/>
</dbReference>
<dbReference type="AlphaFoldDB" id="A0A521B0L7"/>
<protein>
    <recommendedName>
        <fullName evidence="1">Anhydro-N-acetylmuramic acid kinase</fullName>
        <ecNumber evidence="1">2.7.1.170</ecNumber>
    </recommendedName>
    <alternativeName>
        <fullName evidence="1">AnhMurNAc kinase</fullName>
    </alternativeName>
</protein>
<keyword evidence="1" id="KW-0119">Carbohydrate metabolism</keyword>
<keyword evidence="1" id="KW-0808">Transferase</keyword>
<feature type="binding site" evidence="1">
    <location>
        <begin position="25"/>
        <end position="32"/>
    </location>
    <ligand>
        <name>ATP</name>
        <dbReference type="ChEBI" id="CHEBI:30616"/>
    </ligand>
</feature>
<gene>
    <name evidence="1" type="primary">anmK</name>
    <name evidence="2" type="ORF">SAMN06265350_101588</name>
</gene>
<dbReference type="EC" id="2.7.1.170" evidence="1"/>
<dbReference type="NCBIfam" id="NF007149">
    <property type="entry name" value="PRK09585.3-4"/>
    <property type="match status" value="1"/>
</dbReference>
<dbReference type="PANTHER" id="PTHR30605">
    <property type="entry name" value="ANHYDRO-N-ACETYLMURAMIC ACID KINASE"/>
    <property type="match status" value="1"/>
</dbReference>
<dbReference type="GO" id="GO:0016773">
    <property type="term" value="F:phosphotransferase activity, alcohol group as acceptor"/>
    <property type="evidence" value="ECO:0007669"/>
    <property type="project" value="UniProtKB-UniRule"/>
</dbReference>
<dbReference type="OrthoDB" id="9763949at2"/>
<dbReference type="GO" id="GO:0016301">
    <property type="term" value="F:kinase activity"/>
    <property type="evidence" value="ECO:0007669"/>
    <property type="project" value="UniProtKB-KW"/>
</dbReference>
<dbReference type="Pfam" id="PF03702">
    <property type="entry name" value="AnmK"/>
    <property type="match status" value="1"/>
</dbReference>
<evidence type="ECO:0000256" key="1">
    <source>
        <dbReference type="HAMAP-Rule" id="MF_01270"/>
    </source>
</evidence>
<dbReference type="InterPro" id="IPR043129">
    <property type="entry name" value="ATPase_NBD"/>
</dbReference>
<dbReference type="GO" id="GO:0005524">
    <property type="term" value="F:ATP binding"/>
    <property type="evidence" value="ECO:0007669"/>
    <property type="project" value="UniProtKB-UniRule"/>
</dbReference>
<sequence>MNQNIEKLYKIASKSQRFIIGLMSGTSMDGLDIALCKIQNAGTNTKVELVEFESVGFHTNFKEEVKKIFAKREIDFQHLCVLNPWIGIEHGKMILECLKKWKLTPNDIDLIASHGQTVFHAPKRLHELEKFGNATLQIGDGDHLAVTTNIITISDFRQKHIAAGGEGAPLAVYGDYLIFSTEDENRIMLNIGGIANFTYLPAHRDPKLVFSTDVGTGNTLIDAFVQKHFPGKYFDENAELARKGMVNFALLKELKSNDFFNQSFPKTTGPELFGLNYLQTAQINSNTGSISNEDVLATLTKFSADGITDAINKCFTKQEELHVYLSGGGMHNPLMVEFIKQELPNCKFHTTDDLAIKPDAKEAVLFAILANETVAGSGDAFGNKERGIPAVTMGKISFPN</sequence>
<dbReference type="UniPathway" id="UPA00343"/>
<dbReference type="GO" id="GO:0006040">
    <property type="term" value="P:amino sugar metabolic process"/>
    <property type="evidence" value="ECO:0007669"/>
    <property type="project" value="InterPro"/>
</dbReference>
<dbReference type="UniPathway" id="UPA00544"/>
<dbReference type="Gene3D" id="3.30.420.40">
    <property type="match status" value="2"/>
</dbReference>
<dbReference type="GO" id="GO:0097175">
    <property type="term" value="P:1,6-anhydro-N-acetyl-beta-muramic acid catabolic process"/>
    <property type="evidence" value="ECO:0007669"/>
    <property type="project" value="UniProtKB-UniRule"/>
</dbReference>
<dbReference type="GO" id="GO:0009254">
    <property type="term" value="P:peptidoglycan turnover"/>
    <property type="evidence" value="ECO:0007669"/>
    <property type="project" value="UniProtKB-UniRule"/>
</dbReference>
<evidence type="ECO:0000313" key="2">
    <source>
        <dbReference type="EMBL" id="SMO40643.1"/>
    </source>
</evidence>
<keyword evidence="3" id="KW-1185">Reference proteome</keyword>
<dbReference type="InterPro" id="IPR005338">
    <property type="entry name" value="Anhydro_N_Ac-Mur_kinase"/>
</dbReference>
<dbReference type="EMBL" id="FXSZ01000001">
    <property type="protein sequence ID" value="SMO40643.1"/>
    <property type="molecule type" value="Genomic_DNA"/>
</dbReference>
<keyword evidence="1" id="KW-0067">ATP-binding</keyword>
<dbReference type="PANTHER" id="PTHR30605:SF0">
    <property type="entry name" value="ANHYDRO-N-ACETYLMURAMIC ACID KINASE"/>
    <property type="match status" value="1"/>
</dbReference>
<comment type="similarity">
    <text evidence="1">Belongs to the anhydro-N-acetylmuramic acid kinase family.</text>
</comment>
<dbReference type="Proteomes" id="UP000315971">
    <property type="component" value="Unassembled WGS sequence"/>
</dbReference>
<keyword evidence="1" id="KW-0547">Nucleotide-binding</keyword>
<evidence type="ECO:0000313" key="3">
    <source>
        <dbReference type="Proteomes" id="UP000315971"/>
    </source>
</evidence>
<organism evidence="2 3">
    <name type="scientific">Solitalea koreensis</name>
    <dbReference type="NCBI Taxonomy" id="543615"/>
    <lineage>
        <taxon>Bacteria</taxon>
        <taxon>Pseudomonadati</taxon>
        <taxon>Bacteroidota</taxon>
        <taxon>Sphingobacteriia</taxon>
        <taxon>Sphingobacteriales</taxon>
        <taxon>Sphingobacteriaceae</taxon>
        <taxon>Solitalea</taxon>
    </lineage>
</organism>